<reference evidence="2 3" key="1">
    <citation type="submission" date="2013-05" db="EMBL/GenBank/DDBJ databases">
        <title>Genome assembly of Chondromyces apiculatus DSM 436.</title>
        <authorList>
            <person name="Sharma G."/>
            <person name="Khatri I."/>
            <person name="Kaur C."/>
            <person name="Mayilraj S."/>
            <person name="Subramanian S."/>
        </authorList>
    </citation>
    <scope>NUCLEOTIDE SEQUENCE [LARGE SCALE GENOMIC DNA]</scope>
    <source>
        <strain evidence="2 3">DSM 436</strain>
    </source>
</reference>
<organism evidence="2 3">
    <name type="scientific">Chondromyces apiculatus DSM 436</name>
    <dbReference type="NCBI Taxonomy" id="1192034"/>
    <lineage>
        <taxon>Bacteria</taxon>
        <taxon>Pseudomonadati</taxon>
        <taxon>Myxococcota</taxon>
        <taxon>Polyangia</taxon>
        <taxon>Polyangiales</taxon>
        <taxon>Polyangiaceae</taxon>
        <taxon>Chondromyces</taxon>
    </lineage>
</organism>
<evidence type="ECO:0000313" key="3">
    <source>
        <dbReference type="Proteomes" id="UP000019678"/>
    </source>
</evidence>
<evidence type="ECO:0000256" key="1">
    <source>
        <dbReference type="SAM" id="MobiDB-lite"/>
    </source>
</evidence>
<feature type="compositionally biased region" description="Basic and acidic residues" evidence="1">
    <location>
        <begin position="1"/>
        <end position="27"/>
    </location>
</feature>
<feature type="compositionally biased region" description="Basic and acidic residues" evidence="1">
    <location>
        <begin position="42"/>
        <end position="54"/>
    </location>
</feature>
<name>A0A017T6R1_9BACT</name>
<feature type="region of interest" description="Disordered" evidence="1">
    <location>
        <begin position="1"/>
        <end position="54"/>
    </location>
</feature>
<gene>
    <name evidence="2" type="ORF">CAP_3759</name>
</gene>
<dbReference type="Proteomes" id="UP000019678">
    <property type="component" value="Unassembled WGS sequence"/>
</dbReference>
<proteinExistence type="predicted"/>
<dbReference type="AlphaFoldDB" id="A0A017T6R1"/>
<accession>A0A017T6R1</accession>
<protein>
    <submittedName>
        <fullName evidence="2">Uncharacterized protein</fullName>
    </submittedName>
</protein>
<dbReference type="EMBL" id="ASRX01000028">
    <property type="protein sequence ID" value="EYF04948.1"/>
    <property type="molecule type" value="Genomic_DNA"/>
</dbReference>
<comment type="caution">
    <text evidence="2">The sequence shown here is derived from an EMBL/GenBank/DDBJ whole genome shotgun (WGS) entry which is preliminary data.</text>
</comment>
<evidence type="ECO:0000313" key="2">
    <source>
        <dbReference type="EMBL" id="EYF04948.1"/>
    </source>
</evidence>
<keyword evidence="3" id="KW-1185">Reference proteome</keyword>
<sequence length="54" mass="6170">MAQVRHQEPARSRRGHLDADQRGERRAVAPVSGRWPNVPEGARVRGTRDTQRLK</sequence>